<dbReference type="VEuPathDB" id="FungiDB:JI435_028100"/>
<protein>
    <recommendedName>
        <fullName evidence="5">Transcription factor domain-containing protein</fullName>
    </recommendedName>
</protein>
<dbReference type="GO" id="GO:0003700">
    <property type="term" value="F:DNA-binding transcription factor activity"/>
    <property type="evidence" value="ECO:0000318"/>
    <property type="project" value="GO_Central"/>
</dbReference>
<accession>Q0UZK4</accession>
<dbReference type="AlphaFoldDB" id="Q0UZK4"/>
<dbReference type="VEuPathDB" id="FungiDB:JI435_406820"/>
<dbReference type="KEGG" id="pno:SNOG_02810"/>
<gene>
    <name evidence="3" type="ORF">SNOG_02810</name>
</gene>
<feature type="compositionally biased region" description="Basic and acidic residues" evidence="2">
    <location>
        <begin position="1"/>
        <end position="14"/>
    </location>
</feature>
<feature type="region of interest" description="Disordered" evidence="2">
    <location>
        <begin position="1"/>
        <end position="22"/>
    </location>
</feature>
<dbReference type="InParanoid" id="Q0UZK4"/>
<dbReference type="PANTHER" id="PTHR37534:SF2">
    <property type="entry name" value="N-ACETYLTRANSFERASE DOMAIN-CONTAINING PROTEIN"/>
    <property type="match status" value="1"/>
</dbReference>
<feature type="compositionally biased region" description="Low complexity" evidence="2">
    <location>
        <begin position="159"/>
        <end position="172"/>
    </location>
</feature>
<dbReference type="HOGENOM" id="CLU_043187_0_0_1"/>
<evidence type="ECO:0000256" key="2">
    <source>
        <dbReference type="SAM" id="MobiDB-lite"/>
    </source>
</evidence>
<dbReference type="PANTHER" id="PTHR37534">
    <property type="entry name" value="TRANSCRIPTIONAL ACTIVATOR PROTEIN UGA3"/>
    <property type="match status" value="1"/>
</dbReference>
<dbReference type="GO" id="GO:0005634">
    <property type="term" value="C:nucleus"/>
    <property type="evidence" value="ECO:0000318"/>
    <property type="project" value="GO_Central"/>
</dbReference>
<reference evidence="4" key="1">
    <citation type="journal article" date="2007" name="Plant Cell">
        <title>Dothideomycete-plant interactions illuminated by genome sequencing and EST analysis of the wheat pathogen Stagonospora nodorum.</title>
        <authorList>
            <person name="Hane J.K."/>
            <person name="Lowe R.G."/>
            <person name="Solomon P.S."/>
            <person name="Tan K.C."/>
            <person name="Schoch C.L."/>
            <person name="Spatafora J.W."/>
            <person name="Crous P.W."/>
            <person name="Kodira C."/>
            <person name="Birren B.W."/>
            <person name="Galagan J.E."/>
            <person name="Torriani S.F."/>
            <person name="McDonald B.A."/>
            <person name="Oliver R.P."/>
        </authorList>
    </citation>
    <scope>NUCLEOTIDE SEQUENCE [LARGE SCALE GENOMIC DNA]</scope>
    <source>
        <strain evidence="4">SN15 / ATCC MYA-4574 / FGSC 10173</strain>
    </source>
</reference>
<organism evidence="3 4">
    <name type="scientific">Phaeosphaeria nodorum (strain SN15 / ATCC MYA-4574 / FGSC 10173)</name>
    <name type="common">Glume blotch fungus</name>
    <name type="synonym">Parastagonospora nodorum</name>
    <dbReference type="NCBI Taxonomy" id="321614"/>
    <lineage>
        <taxon>Eukaryota</taxon>
        <taxon>Fungi</taxon>
        <taxon>Dikarya</taxon>
        <taxon>Ascomycota</taxon>
        <taxon>Pezizomycotina</taxon>
        <taxon>Dothideomycetes</taxon>
        <taxon>Pleosporomycetidae</taxon>
        <taxon>Pleosporales</taxon>
        <taxon>Pleosporineae</taxon>
        <taxon>Phaeosphaeriaceae</taxon>
        <taxon>Parastagonospora</taxon>
    </lineage>
</organism>
<dbReference type="eggNOG" id="ENOG502SJKS">
    <property type="taxonomic scope" value="Eukaryota"/>
</dbReference>
<dbReference type="EMBL" id="CH445328">
    <property type="protein sequence ID" value="EAT89541.1"/>
    <property type="molecule type" value="Genomic_DNA"/>
</dbReference>
<dbReference type="OMA" id="NYKVRFR"/>
<keyword evidence="1" id="KW-0539">Nucleus</keyword>
<feature type="region of interest" description="Disordered" evidence="2">
    <location>
        <begin position="123"/>
        <end position="176"/>
    </location>
</feature>
<dbReference type="GO" id="GO:0045944">
    <property type="term" value="P:positive regulation of transcription by RNA polymerase II"/>
    <property type="evidence" value="ECO:0000318"/>
    <property type="project" value="GO_Central"/>
</dbReference>
<evidence type="ECO:0000256" key="1">
    <source>
        <dbReference type="ARBA" id="ARBA00023242"/>
    </source>
</evidence>
<evidence type="ECO:0000313" key="4">
    <source>
        <dbReference type="Proteomes" id="UP000001055"/>
    </source>
</evidence>
<name>Q0UZK4_PHANO</name>
<sequence length="456" mass="51686">MSSRSDARSSDARARVARRPTSNYRVRFRHGVYPKHEGEATRADIKKYDYFFPSEQTWVGSPGDVDFIDESAQVAADLDAVEHSRASESIRRAPTRLLRTSTSERVPRITERSIPRAMQMRIRPASHAASSISSASEAPSTASSSPMHANFQHRRHDSPATSSMSSPDGSSSIDWQHEMCTSSPYHSVNTSRAPWPLSDPIEAHLFRVFVDTHAPRWDTTSSYSVFEKVVPQMALTNSMLLNAVFMTASQIVCRTDASFPVKPFVYHERVLQDLIQYLADHGRIRDEPTLVAAMLLRGFEESFAGTRGQSHLSTHELFYGPSGWLFDMSSPVVQACFMVHVNFEVYQGLLNKQSLQVDYRNFVLPALVSPRDDVEWGNRIVWICARILQWSQGDSRQLDEWDILNALVDNWERERPSSFDAFFYRESGAIEGQSVELWFPRICHGGSTYDQCTPPH</sequence>
<feature type="compositionally biased region" description="Low complexity" evidence="2">
    <location>
        <begin position="125"/>
        <end position="145"/>
    </location>
</feature>
<evidence type="ECO:0000313" key="3">
    <source>
        <dbReference type="EMBL" id="EAT89541.1"/>
    </source>
</evidence>
<dbReference type="GeneID" id="5970262"/>
<dbReference type="Proteomes" id="UP000001055">
    <property type="component" value="Unassembled WGS sequence"/>
</dbReference>
<dbReference type="RefSeq" id="XP_001793405.1">
    <property type="nucleotide sequence ID" value="XM_001793353.1"/>
</dbReference>
<proteinExistence type="predicted"/>
<dbReference type="GO" id="GO:0000976">
    <property type="term" value="F:transcription cis-regulatory region binding"/>
    <property type="evidence" value="ECO:0000318"/>
    <property type="project" value="GO_Central"/>
</dbReference>
<evidence type="ECO:0008006" key="5">
    <source>
        <dbReference type="Google" id="ProtNLM"/>
    </source>
</evidence>